<dbReference type="EMBL" id="CM014079">
    <property type="protein sequence ID" value="TKS67871.1"/>
    <property type="molecule type" value="Genomic_DNA"/>
</dbReference>
<sequence length="130" mass="14657">MEISKQKYPPEEFSCHDEISLLQNPPTVELSELPPNPTRPATVKKQAIKFQLFRCHLFSSHSLHSTCCSRTSHSSGYWSCSRRHQGSFRLGAKPKAGLLYSLTHSSAACLLRKHYQPSRLQTGCPTHHSP</sequence>
<organism evidence="1 2">
    <name type="scientific">Collichthys lucidus</name>
    <name type="common">Big head croaker</name>
    <name type="synonym">Sciaena lucida</name>
    <dbReference type="NCBI Taxonomy" id="240159"/>
    <lineage>
        <taxon>Eukaryota</taxon>
        <taxon>Metazoa</taxon>
        <taxon>Chordata</taxon>
        <taxon>Craniata</taxon>
        <taxon>Vertebrata</taxon>
        <taxon>Euteleostomi</taxon>
        <taxon>Actinopterygii</taxon>
        <taxon>Neopterygii</taxon>
        <taxon>Teleostei</taxon>
        <taxon>Neoteleostei</taxon>
        <taxon>Acanthomorphata</taxon>
        <taxon>Eupercaria</taxon>
        <taxon>Sciaenidae</taxon>
        <taxon>Collichthys</taxon>
    </lineage>
</organism>
<keyword evidence="2" id="KW-1185">Reference proteome</keyword>
<accession>A0A4U5U383</accession>
<evidence type="ECO:0000313" key="2">
    <source>
        <dbReference type="Proteomes" id="UP000298787"/>
    </source>
</evidence>
<proteinExistence type="predicted"/>
<protein>
    <submittedName>
        <fullName evidence="1">Uncharacterized protein</fullName>
    </submittedName>
</protein>
<gene>
    <name evidence="1" type="ORF">D9C73_000805</name>
</gene>
<name>A0A4U5U383_COLLU</name>
<dbReference type="AlphaFoldDB" id="A0A4U5U383"/>
<reference evidence="1 2" key="1">
    <citation type="submission" date="2019-01" db="EMBL/GenBank/DDBJ databases">
        <title>Genome Assembly of Collichthys lucidus.</title>
        <authorList>
            <person name="Cai M."/>
            <person name="Xiao S."/>
        </authorList>
    </citation>
    <scope>NUCLEOTIDE SEQUENCE [LARGE SCALE GENOMIC DNA]</scope>
    <source>
        <strain evidence="1">JT15FE1705JMU</strain>
        <tissue evidence="1">Muscle</tissue>
    </source>
</reference>
<dbReference type="Proteomes" id="UP000298787">
    <property type="component" value="Chromosome 2"/>
</dbReference>
<evidence type="ECO:0000313" key="1">
    <source>
        <dbReference type="EMBL" id="TKS67871.1"/>
    </source>
</evidence>